<keyword evidence="4" id="KW-0788">Thiol protease</keyword>
<dbReference type="Pfam" id="PF00877">
    <property type="entry name" value="NLPC_P60"/>
    <property type="match status" value="1"/>
</dbReference>
<feature type="region of interest" description="Disordered" evidence="6">
    <location>
        <begin position="1"/>
        <end position="28"/>
    </location>
</feature>
<comment type="caution">
    <text evidence="8">The sequence shown here is derived from an EMBL/GenBank/DDBJ whole genome shotgun (WGS) entry which is preliminary data.</text>
</comment>
<dbReference type="InterPro" id="IPR000064">
    <property type="entry name" value="NLP_P60_dom"/>
</dbReference>
<evidence type="ECO:0000256" key="2">
    <source>
        <dbReference type="ARBA" id="ARBA00022670"/>
    </source>
</evidence>
<evidence type="ECO:0000256" key="4">
    <source>
        <dbReference type="ARBA" id="ARBA00022807"/>
    </source>
</evidence>
<evidence type="ECO:0000256" key="5">
    <source>
        <dbReference type="SAM" id="Coils"/>
    </source>
</evidence>
<dbReference type="Gene3D" id="3.90.1720.10">
    <property type="entry name" value="endopeptidase domain like (from Nostoc punctiforme)"/>
    <property type="match status" value="1"/>
</dbReference>
<dbReference type="PANTHER" id="PTHR47359">
    <property type="entry name" value="PEPTIDOGLYCAN DL-ENDOPEPTIDASE CWLO"/>
    <property type="match status" value="1"/>
</dbReference>
<keyword evidence="3" id="KW-0378">Hydrolase</keyword>
<feature type="compositionally biased region" description="Basic and acidic residues" evidence="6">
    <location>
        <begin position="221"/>
        <end position="230"/>
    </location>
</feature>
<evidence type="ECO:0000256" key="3">
    <source>
        <dbReference type="ARBA" id="ARBA00022801"/>
    </source>
</evidence>
<protein>
    <submittedName>
        <fullName evidence="8">NlpC/P60 family protein</fullName>
    </submittedName>
</protein>
<feature type="domain" description="NlpC/P60" evidence="7">
    <location>
        <begin position="242"/>
        <end position="356"/>
    </location>
</feature>
<dbReference type="InterPro" id="IPR038765">
    <property type="entry name" value="Papain-like_cys_pep_sf"/>
</dbReference>
<dbReference type="SUPFAM" id="SSF54001">
    <property type="entry name" value="Cysteine proteinases"/>
    <property type="match status" value="1"/>
</dbReference>
<gene>
    <name evidence="8" type="ORF">AB0D95_16560</name>
</gene>
<evidence type="ECO:0000259" key="7">
    <source>
        <dbReference type="PROSITE" id="PS51935"/>
    </source>
</evidence>
<feature type="compositionally biased region" description="Low complexity" evidence="6">
    <location>
        <begin position="18"/>
        <end position="28"/>
    </location>
</feature>
<evidence type="ECO:0000256" key="6">
    <source>
        <dbReference type="SAM" id="MobiDB-lite"/>
    </source>
</evidence>
<evidence type="ECO:0000313" key="9">
    <source>
        <dbReference type="Proteomes" id="UP001551584"/>
    </source>
</evidence>
<dbReference type="PROSITE" id="PS51935">
    <property type="entry name" value="NLPC_P60"/>
    <property type="match status" value="1"/>
</dbReference>
<dbReference type="RefSeq" id="WP_359273294.1">
    <property type="nucleotide sequence ID" value="NZ_JBEZNA010000035.1"/>
</dbReference>
<proteinExistence type="inferred from homology"/>
<keyword evidence="2" id="KW-0645">Protease</keyword>
<evidence type="ECO:0000256" key="1">
    <source>
        <dbReference type="ARBA" id="ARBA00007074"/>
    </source>
</evidence>
<name>A0ABV3ERP7_9ACTN</name>
<feature type="region of interest" description="Disordered" evidence="6">
    <location>
        <begin position="221"/>
        <end position="240"/>
    </location>
</feature>
<comment type="similarity">
    <text evidence="1">Belongs to the peptidase C40 family.</text>
</comment>
<reference evidence="8 9" key="1">
    <citation type="submission" date="2024-06" db="EMBL/GenBank/DDBJ databases">
        <title>The Natural Products Discovery Center: Release of the First 8490 Sequenced Strains for Exploring Actinobacteria Biosynthetic Diversity.</title>
        <authorList>
            <person name="Kalkreuter E."/>
            <person name="Kautsar S.A."/>
            <person name="Yang D."/>
            <person name="Bader C.D."/>
            <person name="Teijaro C.N."/>
            <person name="Fluegel L."/>
            <person name="Davis C.M."/>
            <person name="Simpson J.R."/>
            <person name="Lauterbach L."/>
            <person name="Steele A.D."/>
            <person name="Gui C."/>
            <person name="Meng S."/>
            <person name="Li G."/>
            <person name="Viehrig K."/>
            <person name="Ye F."/>
            <person name="Su P."/>
            <person name="Kiefer A.F."/>
            <person name="Nichols A."/>
            <person name="Cepeda A.J."/>
            <person name="Yan W."/>
            <person name="Fan B."/>
            <person name="Jiang Y."/>
            <person name="Adhikari A."/>
            <person name="Zheng C.-J."/>
            <person name="Schuster L."/>
            <person name="Cowan T.M."/>
            <person name="Smanski M.J."/>
            <person name="Chevrette M.G."/>
            <person name="De Carvalho L.P.S."/>
            <person name="Shen B."/>
        </authorList>
    </citation>
    <scope>NUCLEOTIDE SEQUENCE [LARGE SCALE GENOMIC DNA]</scope>
    <source>
        <strain evidence="8 9">NPDC048117</strain>
    </source>
</reference>
<evidence type="ECO:0000313" key="8">
    <source>
        <dbReference type="EMBL" id="MEU9578849.1"/>
    </source>
</evidence>
<sequence length="356" mass="37704">MGCHRRLAPRRLAPRRPVPAGRAPSAPGAAGLTAAVLSVAAAALGVAPGAAAAPGEPDGPGNTRSELDRLYTEAEQAVEAFNRADERAGRLREEIDAAQDRMARQQERVNGLREQLGSLAGAEYRSGGMDPSLALLLSSDPEDYLDKASVLDRIGSRQAGELGRLRGALRELGQHREEAVADLAELERAREDVTAHRRAVERKLARARKLLNALPEDERAEWERATRSGRDLPPPGGDAVASGRAAAALAAARSALGRPYIWGANGPHAFDCSGLTQWAWSQAGVSLPRTSQAQRAAGRQVPLSQARPGDLVTYRSDASHVALYAGGGQVIHAPRPGAAVRYDPVDMLPLASVTRP</sequence>
<keyword evidence="9" id="KW-1185">Reference proteome</keyword>
<feature type="compositionally biased region" description="Basic residues" evidence="6">
    <location>
        <begin position="1"/>
        <end position="14"/>
    </location>
</feature>
<dbReference type="EMBL" id="JBEZNA010000035">
    <property type="protein sequence ID" value="MEU9578849.1"/>
    <property type="molecule type" value="Genomic_DNA"/>
</dbReference>
<organism evidence="8 9">
    <name type="scientific">Streptomyces chilikensis</name>
    <dbReference type="NCBI Taxonomy" id="1194079"/>
    <lineage>
        <taxon>Bacteria</taxon>
        <taxon>Bacillati</taxon>
        <taxon>Actinomycetota</taxon>
        <taxon>Actinomycetes</taxon>
        <taxon>Kitasatosporales</taxon>
        <taxon>Streptomycetaceae</taxon>
        <taxon>Streptomyces</taxon>
    </lineage>
</organism>
<keyword evidence="5" id="KW-0175">Coiled coil</keyword>
<feature type="coiled-coil region" evidence="5">
    <location>
        <begin position="64"/>
        <end position="115"/>
    </location>
</feature>
<accession>A0ABV3ERP7</accession>
<dbReference type="Proteomes" id="UP001551584">
    <property type="component" value="Unassembled WGS sequence"/>
</dbReference>
<dbReference type="InterPro" id="IPR051794">
    <property type="entry name" value="PG_Endopeptidase_C40"/>
</dbReference>
<dbReference type="PANTHER" id="PTHR47359:SF3">
    <property type="entry name" value="NLP_P60 DOMAIN-CONTAINING PROTEIN-RELATED"/>
    <property type="match status" value="1"/>
</dbReference>
<feature type="coiled-coil region" evidence="5">
    <location>
        <begin position="169"/>
        <end position="206"/>
    </location>
</feature>